<dbReference type="SUPFAM" id="SSF54236">
    <property type="entry name" value="Ubiquitin-like"/>
    <property type="match status" value="1"/>
</dbReference>
<dbReference type="PRINTS" id="PR00348">
    <property type="entry name" value="UBIQUITIN"/>
</dbReference>
<dbReference type="OrthoDB" id="428577at2759"/>
<accession>A0A9N8YZW0</accession>
<dbReference type="PROSITE" id="PS50053">
    <property type="entry name" value="UBIQUITIN_2"/>
    <property type="match status" value="1"/>
</dbReference>
<reference evidence="2" key="1">
    <citation type="submission" date="2021-06" db="EMBL/GenBank/DDBJ databases">
        <authorList>
            <person name="Kallberg Y."/>
            <person name="Tangrot J."/>
            <person name="Rosling A."/>
        </authorList>
    </citation>
    <scope>NUCLEOTIDE SEQUENCE</scope>
    <source>
        <strain evidence="2">CL551</strain>
    </source>
</reference>
<sequence>MEDERTVSENNIKKESVSVVALRGGFDLNHIQYLTKSTIVKPWSDNAPWRIVVGGLNLEGYCKNKLCEAYDKGRVIIKWGYLDFDVLRDEHRAKCPLCNQYVEPITIGFTDTLWKYQGLKKMNGKPPKEIDGDWESTNDNEYTTLESEELEGGTMQNYFKLLRIFNLHIWNQKMQIFVKTLNSTYTLEVDSHDTIFIVKEKLQDKQGIPPDQQKFIFAGIELEDQRTLFDYNIQRESSINSIRKLRGGGCFNLNLFQDLTKPTMVRPWNYDAPSWRIAVGGLNLEGYCKNKLCEAYNNGPVIIQWGYLDFNFFQDEHKSKCPLCNKYVAPITVGFRDTMWKYQGLKKVNGQPPEKVDSDWMYANDDGYTTFESDDLVSWMDLIIRVKRRETSDIILREVLIERSNLDSDN</sequence>
<keyword evidence="3" id="KW-1185">Reference proteome</keyword>
<dbReference type="Proteomes" id="UP000789342">
    <property type="component" value="Unassembled WGS sequence"/>
</dbReference>
<protein>
    <submittedName>
        <fullName evidence="2">18098_t:CDS:1</fullName>
    </submittedName>
</protein>
<evidence type="ECO:0000259" key="1">
    <source>
        <dbReference type="PROSITE" id="PS50053"/>
    </source>
</evidence>
<dbReference type="InterPro" id="IPR029071">
    <property type="entry name" value="Ubiquitin-like_domsf"/>
</dbReference>
<dbReference type="InterPro" id="IPR050158">
    <property type="entry name" value="Ubiquitin_ubiquitin-like"/>
</dbReference>
<dbReference type="SMART" id="SM00213">
    <property type="entry name" value="UBQ"/>
    <property type="match status" value="1"/>
</dbReference>
<feature type="domain" description="Ubiquitin-like" evidence="1">
    <location>
        <begin position="174"/>
        <end position="248"/>
    </location>
</feature>
<comment type="caution">
    <text evidence="2">The sequence shown here is derived from an EMBL/GenBank/DDBJ whole genome shotgun (WGS) entry which is preliminary data.</text>
</comment>
<dbReference type="Gene3D" id="3.10.20.90">
    <property type="entry name" value="Phosphatidylinositol 3-kinase Catalytic Subunit, Chain A, domain 1"/>
    <property type="match status" value="1"/>
</dbReference>
<dbReference type="InterPro" id="IPR000626">
    <property type="entry name" value="Ubiquitin-like_dom"/>
</dbReference>
<gene>
    <name evidence="2" type="ORF">AMORRO_LOCUS1294</name>
</gene>
<dbReference type="InterPro" id="IPR019956">
    <property type="entry name" value="Ubiquitin_dom"/>
</dbReference>
<dbReference type="PANTHER" id="PTHR10666">
    <property type="entry name" value="UBIQUITIN"/>
    <property type="match status" value="1"/>
</dbReference>
<dbReference type="FunFam" id="3.10.20.90:FF:000160">
    <property type="entry name" value="Polyubiquitin-C"/>
    <property type="match status" value="1"/>
</dbReference>
<name>A0A9N8YZW0_9GLOM</name>
<evidence type="ECO:0000313" key="3">
    <source>
        <dbReference type="Proteomes" id="UP000789342"/>
    </source>
</evidence>
<dbReference type="EMBL" id="CAJVPV010000480">
    <property type="protein sequence ID" value="CAG8458838.1"/>
    <property type="molecule type" value="Genomic_DNA"/>
</dbReference>
<proteinExistence type="predicted"/>
<organism evidence="2 3">
    <name type="scientific">Acaulospora morrowiae</name>
    <dbReference type="NCBI Taxonomy" id="94023"/>
    <lineage>
        <taxon>Eukaryota</taxon>
        <taxon>Fungi</taxon>
        <taxon>Fungi incertae sedis</taxon>
        <taxon>Mucoromycota</taxon>
        <taxon>Glomeromycotina</taxon>
        <taxon>Glomeromycetes</taxon>
        <taxon>Diversisporales</taxon>
        <taxon>Acaulosporaceae</taxon>
        <taxon>Acaulospora</taxon>
    </lineage>
</organism>
<dbReference type="AlphaFoldDB" id="A0A9N8YZW0"/>
<dbReference type="Pfam" id="PF00240">
    <property type="entry name" value="ubiquitin"/>
    <property type="match status" value="1"/>
</dbReference>
<evidence type="ECO:0000313" key="2">
    <source>
        <dbReference type="EMBL" id="CAG8458838.1"/>
    </source>
</evidence>